<dbReference type="SMART" id="SM00028">
    <property type="entry name" value="TPR"/>
    <property type="match status" value="3"/>
</dbReference>
<reference evidence="4 5" key="1">
    <citation type="journal article" date="2019" name="Sci. Rep.">
        <title>Nanopore sequencing improves the draft genome of the human pathogenic amoeba Naegleria fowleri.</title>
        <authorList>
            <person name="Liechti N."/>
            <person name="Schurch N."/>
            <person name="Bruggmann R."/>
            <person name="Wittwer M."/>
        </authorList>
    </citation>
    <scope>NUCLEOTIDE SEQUENCE [LARGE SCALE GENOMIC DNA]</scope>
    <source>
        <strain evidence="4 5">ATCC 30894</strain>
    </source>
</reference>
<gene>
    <name evidence="4" type="ORF">FDP41_011213</name>
</gene>
<dbReference type="Pfam" id="PF13414">
    <property type="entry name" value="TPR_11"/>
    <property type="match status" value="1"/>
</dbReference>
<dbReference type="PROSITE" id="PS50293">
    <property type="entry name" value="TPR_REGION"/>
    <property type="match status" value="1"/>
</dbReference>
<organism evidence="4 5">
    <name type="scientific">Naegleria fowleri</name>
    <name type="common">Brain eating amoeba</name>
    <dbReference type="NCBI Taxonomy" id="5763"/>
    <lineage>
        <taxon>Eukaryota</taxon>
        <taxon>Discoba</taxon>
        <taxon>Heterolobosea</taxon>
        <taxon>Tetramitia</taxon>
        <taxon>Eutetramitia</taxon>
        <taxon>Vahlkampfiidae</taxon>
        <taxon>Naegleria</taxon>
    </lineage>
</organism>
<accession>A0A6A5BW32</accession>
<dbReference type="PANTHER" id="PTHR45831">
    <property type="entry name" value="LD24721P"/>
    <property type="match status" value="1"/>
</dbReference>
<evidence type="ECO:0000313" key="5">
    <source>
        <dbReference type="Proteomes" id="UP000444721"/>
    </source>
</evidence>
<dbReference type="VEuPathDB" id="AmoebaDB:NfTy_020720"/>
<comment type="caution">
    <text evidence="4">The sequence shown here is derived from an EMBL/GenBank/DDBJ whole genome shotgun (WGS) entry which is preliminary data.</text>
</comment>
<dbReference type="SUPFAM" id="SSF48452">
    <property type="entry name" value="TPR-like"/>
    <property type="match status" value="1"/>
</dbReference>
<dbReference type="GeneID" id="68118428"/>
<protein>
    <submittedName>
        <fullName evidence="4">Uncharacterized protein</fullName>
    </submittedName>
</protein>
<dbReference type="VEuPathDB" id="AmoebaDB:FDP41_011213"/>
<keyword evidence="5" id="KW-1185">Reference proteome</keyword>
<dbReference type="GO" id="GO:0016020">
    <property type="term" value="C:membrane"/>
    <property type="evidence" value="ECO:0007669"/>
    <property type="project" value="TreeGrafter"/>
</dbReference>
<feature type="repeat" description="TPR" evidence="3">
    <location>
        <begin position="13"/>
        <end position="46"/>
    </location>
</feature>
<dbReference type="InterPro" id="IPR011990">
    <property type="entry name" value="TPR-like_helical_dom_sf"/>
</dbReference>
<dbReference type="InterPro" id="IPR047150">
    <property type="entry name" value="SGT"/>
</dbReference>
<dbReference type="GO" id="GO:0072380">
    <property type="term" value="C:TRC complex"/>
    <property type="evidence" value="ECO:0007669"/>
    <property type="project" value="TreeGrafter"/>
</dbReference>
<feature type="repeat" description="TPR" evidence="3">
    <location>
        <begin position="81"/>
        <end position="114"/>
    </location>
</feature>
<evidence type="ECO:0000256" key="1">
    <source>
        <dbReference type="ARBA" id="ARBA00022737"/>
    </source>
</evidence>
<sequence>MNSESTSSSLQLAQSHKEEGNKFFKLKKYDRAIEEYSKAIQYDPNGAVYYSNRSACYQHVGEYRAMIRDAQQALRIDPTLAKAYFRLAKGYSELNQHSKAYSVLCRALNIRDDDHQVLNQSSTHSVTNDQQEFLSLPQEEKSILEGELKKCIQKLNEEQLQYEKNQESPLINPFSNLNSNMIASARRIEMEMRKEYYLNHFTPSKEVKVKIIELLDDILRPMKKAMMEFAASQQETNSNENSVTHKIMIGDEEQQKINEQMQKRSLPTSRLNWRFQCKKICELFDGREEELKKEGIHILTVCGISLTYFARPEISYKLAKQLLIKNSTRFNHELNIQERAHTWVMMAQSYLFWKGFQKNNVASAAQPYTSYKPLQYLRNALNLLGQVEKGSNDSNVKHMLAWTYISLITQMCPHGDELSISKTDLESLLNDMYQLLFILDSSEHSEASHTNTVIQEGLRFWFSYLQHVPEASDQFQRLVLLSDSEVTALSVKLFNEFHSANLPLPKVCLDKFFLYAPSEGLTLRSSIETFIRSVRLGLISLTENMYSDLLSGNSSGERVSQPMTRGFLQRDLYPLFYAFALQSFHSRYCCKMSEKEQELLQRCEQRFKSLVKSLSTITTKANLCDSSMAELHNLLVLISMYRPIYEIECEGTDLQHVIQVSHRDYPYLLSKLLYHTLKIPKKMEKITSHSTEIFSKDTSKRQLLNEFYESQTIPFDHDFYIPSSNLITSTLKIHKEIEWNYPEYWPKGFDDSEQSFEFLLIGSGFTETDITKVLHRSQPCVLTCVELGSDSNYLFCKEVFKNEIGKRLHMIRLNHINDLTQVLSNNNPETQRKPFDYISINMEALGSQKSSLTSLLSSSKLIREGSIVRFSLPSIYQVKMVKNIRDFLYQHLRQVFERDDYDGIPTLKRAPSRSDLLLARELLRKEKPFSDFICKISEFYNLNAFCDLIFSPLIEEFSVRVSVAENVDSNKGDSFGSGFTFESMSQLLEKELGLRVIGLVTSSMPFHSITGEYLEETKDFKLKNWKLMDAFAAKRIEFFQAPIQVLCEIPVKKVEVDKKKDPLGLKKYLRKYTSK</sequence>
<dbReference type="PROSITE" id="PS50005">
    <property type="entry name" value="TPR"/>
    <property type="match status" value="2"/>
</dbReference>
<dbReference type="GO" id="GO:0060090">
    <property type="term" value="F:molecular adaptor activity"/>
    <property type="evidence" value="ECO:0007669"/>
    <property type="project" value="TreeGrafter"/>
</dbReference>
<name>A0A6A5BW32_NAEFO</name>
<dbReference type="VEuPathDB" id="AmoebaDB:NF0085800"/>
<dbReference type="AlphaFoldDB" id="A0A6A5BW32"/>
<evidence type="ECO:0000256" key="2">
    <source>
        <dbReference type="ARBA" id="ARBA00022803"/>
    </source>
</evidence>
<dbReference type="EMBL" id="VFQX01000009">
    <property type="protein sequence ID" value="KAF0982283.1"/>
    <property type="molecule type" value="Genomic_DNA"/>
</dbReference>
<keyword evidence="1" id="KW-0677">Repeat</keyword>
<dbReference type="GO" id="GO:0006620">
    <property type="term" value="P:post-translational protein targeting to endoplasmic reticulum membrane"/>
    <property type="evidence" value="ECO:0007669"/>
    <property type="project" value="TreeGrafter"/>
</dbReference>
<dbReference type="InterPro" id="IPR019734">
    <property type="entry name" value="TPR_rpt"/>
</dbReference>
<dbReference type="Proteomes" id="UP000444721">
    <property type="component" value="Unassembled WGS sequence"/>
</dbReference>
<dbReference type="OrthoDB" id="2335338at2759"/>
<dbReference type="Gene3D" id="1.25.40.10">
    <property type="entry name" value="Tetratricopeptide repeat domain"/>
    <property type="match status" value="1"/>
</dbReference>
<dbReference type="RefSeq" id="XP_044566996.1">
    <property type="nucleotide sequence ID" value="XM_044701597.1"/>
</dbReference>
<dbReference type="Pfam" id="PF13181">
    <property type="entry name" value="TPR_8"/>
    <property type="match status" value="1"/>
</dbReference>
<dbReference type="PANTHER" id="PTHR45831:SF2">
    <property type="entry name" value="LD24721P"/>
    <property type="match status" value="1"/>
</dbReference>
<evidence type="ECO:0000256" key="3">
    <source>
        <dbReference type="PROSITE-ProRule" id="PRU00339"/>
    </source>
</evidence>
<proteinExistence type="predicted"/>
<evidence type="ECO:0000313" key="4">
    <source>
        <dbReference type="EMBL" id="KAF0982283.1"/>
    </source>
</evidence>
<keyword evidence="2 3" id="KW-0802">TPR repeat</keyword>